<evidence type="ECO:0000313" key="2">
    <source>
        <dbReference type="RefSeq" id="XP_034101250.1"/>
    </source>
</evidence>
<dbReference type="RefSeq" id="XP_034101250.1">
    <property type="nucleotide sequence ID" value="XM_034245359.2"/>
</dbReference>
<organism evidence="1 2">
    <name type="scientific">Drosophila albomicans</name>
    <name type="common">Fruit fly</name>
    <dbReference type="NCBI Taxonomy" id="7291"/>
    <lineage>
        <taxon>Eukaryota</taxon>
        <taxon>Metazoa</taxon>
        <taxon>Ecdysozoa</taxon>
        <taxon>Arthropoda</taxon>
        <taxon>Hexapoda</taxon>
        <taxon>Insecta</taxon>
        <taxon>Pterygota</taxon>
        <taxon>Neoptera</taxon>
        <taxon>Endopterygota</taxon>
        <taxon>Diptera</taxon>
        <taxon>Brachycera</taxon>
        <taxon>Muscomorpha</taxon>
        <taxon>Ephydroidea</taxon>
        <taxon>Drosophilidae</taxon>
        <taxon>Drosophila</taxon>
    </lineage>
</organism>
<sequence>MDEFGCFDAKKPAGPRLPDWRTSTYRGHRHITDTRQGNKLSAPVECTNKGVYVRDKLMHDKQLSEVADNYTWKYCDPFILRNPSLNMKTQFMKRFEEGNLRFVKRKIKPMTSVSQDTYTHTELPFEADPLPIHMPTPVETTKVIIDRSKPSYTKYLDPGATTYNLSYVHMSPQDVQASVAVHDNITFWNWSQHAPAVVPVAREADEIMCDETAAKDCTKRRLEYQCQIARVPHTGLTTEVQANYLDPKLNKEYIEYDTTDVKPLLVHEAVTPFATLSEYDVYGSGQPVIKYV</sequence>
<protein>
    <submittedName>
        <fullName evidence="2">Uncharacterized protein LOC117565963</fullName>
    </submittedName>
</protein>
<dbReference type="OrthoDB" id="382863at2759"/>
<keyword evidence="1" id="KW-1185">Reference proteome</keyword>
<name>A0A6P8WSJ2_DROAB</name>
<dbReference type="GeneID" id="117565963"/>
<evidence type="ECO:0000313" key="1">
    <source>
        <dbReference type="Proteomes" id="UP000515160"/>
    </source>
</evidence>
<dbReference type="Proteomes" id="UP000515160">
    <property type="component" value="Chromosome 2L"/>
</dbReference>
<proteinExistence type="predicted"/>
<accession>A0A6P8WSJ2</accession>
<gene>
    <name evidence="2" type="primary">LOC117565963</name>
</gene>
<reference evidence="2" key="1">
    <citation type="submission" date="2025-08" db="UniProtKB">
        <authorList>
            <consortium name="RefSeq"/>
        </authorList>
    </citation>
    <scope>IDENTIFICATION</scope>
    <source>
        <strain evidence="2">15112-1751.03</strain>
        <tissue evidence="2">Whole Adult</tissue>
    </source>
</reference>
<dbReference type="AlphaFoldDB" id="A0A6P8WSJ2"/>